<comment type="similarity">
    <text evidence="2">Belongs to the MreD family.</text>
</comment>
<keyword evidence="5" id="KW-0133">Cell shape</keyword>
<organism evidence="9 10">
    <name type="scientific">Clostridium uliginosum</name>
    <dbReference type="NCBI Taxonomy" id="119641"/>
    <lineage>
        <taxon>Bacteria</taxon>
        <taxon>Bacillati</taxon>
        <taxon>Bacillota</taxon>
        <taxon>Clostridia</taxon>
        <taxon>Eubacteriales</taxon>
        <taxon>Clostridiaceae</taxon>
        <taxon>Clostridium</taxon>
    </lineage>
</organism>
<dbReference type="EMBL" id="FOMG01000002">
    <property type="protein sequence ID" value="SFC31376.1"/>
    <property type="molecule type" value="Genomic_DNA"/>
</dbReference>
<keyword evidence="4 8" id="KW-0812">Transmembrane</keyword>
<keyword evidence="7 8" id="KW-0472">Membrane</keyword>
<evidence type="ECO:0000256" key="8">
    <source>
        <dbReference type="SAM" id="Phobius"/>
    </source>
</evidence>
<evidence type="ECO:0000256" key="7">
    <source>
        <dbReference type="ARBA" id="ARBA00023136"/>
    </source>
</evidence>
<evidence type="ECO:0000313" key="9">
    <source>
        <dbReference type="EMBL" id="SFC31376.1"/>
    </source>
</evidence>
<dbReference type="InterPro" id="IPR017225">
    <property type="entry name" value="Cell_shape_determin_MreD_prd"/>
</dbReference>
<keyword evidence="10" id="KW-1185">Reference proteome</keyword>
<accession>A0A1I1I5D7</accession>
<dbReference type="GO" id="GO:0008360">
    <property type="term" value="P:regulation of cell shape"/>
    <property type="evidence" value="ECO:0007669"/>
    <property type="project" value="UniProtKB-KW"/>
</dbReference>
<dbReference type="PIRSF" id="PIRSF037497">
    <property type="entry name" value="MreD_Clostridium/Treponema_prd"/>
    <property type="match status" value="1"/>
</dbReference>
<evidence type="ECO:0000256" key="5">
    <source>
        <dbReference type="ARBA" id="ARBA00022960"/>
    </source>
</evidence>
<dbReference type="InterPro" id="IPR007227">
    <property type="entry name" value="Cell_shape_determining_MreD"/>
</dbReference>
<dbReference type="AlphaFoldDB" id="A0A1I1I5D7"/>
<dbReference type="OrthoDB" id="9796616at2"/>
<evidence type="ECO:0000256" key="1">
    <source>
        <dbReference type="ARBA" id="ARBA00004651"/>
    </source>
</evidence>
<dbReference type="RefSeq" id="WP_090088386.1">
    <property type="nucleotide sequence ID" value="NZ_FOMG01000002.1"/>
</dbReference>
<comment type="subcellular location">
    <subcellularLocation>
        <location evidence="1">Cell membrane</location>
        <topology evidence="1">Multi-pass membrane protein</topology>
    </subcellularLocation>
</comment>
<evidence type="ECO:0000256" key="2">
    <source>
        <dbReference type="ARBA" id="ARBA00007776"/>
    </source>
</evidence>
<proteinExistence type="inferred from homology"/>
<dbReference type="NCBIfam" id="TIGR03426">
    <property type="entry name" value="shape_MreD"/>
    <property type="match status" value="1"/>
</dbReference>
<keyword evidence="3" id="KW-1003">Cell membrane</keyword>
<gene>
    <name evidence="9" type="ORF">SAMN05421842_102129</name>
</gene>
<evidence type="ECO:0000256" key="4">
    <source>
        <dbReference type="ARBA" id="ARBA00022692"/>
    </source>
</evidence>
<feature type="transmembrane region" description="Helical" evidence="8">
    <location>
        <begin position="98"/>
        <end position="120"/>
    </location>
</feature>
<dbReference type="Pfam" id="PF04093">
    <property type="entry name" value="MreD"/>
    <property type="match status" value="1"/>
</dbReference>
<keyword evidence="6 8" id="KW-1133">Transmembrane helix</keyword>
<dbReference type="Proteomes" id="UP000199263">
    <property type="component" value="Unassembled WGS sequence"/>
</dbReference>
<feature type="transmembrane region" description="Helical" evidence="8">
    <location>
        <begin position="126"/>
        <end position="147"/>
    </location>
</feature>
<evidence type="ECO:0000256" key="6">
    <source>
        <dbReference type="ARBA" id="ARBA00022989"/>
    </source>
</evidence>
<sequence>MEKLIVTLVSIALVILDNSLVPFFSINGIYPSLLFTFAIAYALINGKSKAVFIGVLSGVLQDIFFFNGFGVNSFLNLLLCLLASIIGESIFKSKRLIPVISVFIITLLKYIGIFIIFYLIKIRVDLTRSFIMGLYNAVIMFLGYRLVMKIPNEEYKRRPWRFK</sequence>
<reference evidence="9 10" key="1">
    <citation type="submission" date="2016-10" db="EMBL/GenBank/DDBJ databases">
        <authorList>
            <person name="de Groot N.N."/>
        </authorList>
    </citation>
    <scope>NUCLEOTIDE SEQUENCE [LARGE SCALE GENOMIC DNA]</scope>
    <source>
        <strain evidence="9 10">DSM 12992</strain>
    </source>
</reference>
<dbReference type="STRING" id="119641.SAMN05421842_102129"/>
<evidence type="ECO:0000256" key="3">
    <source>
        <dbReference type="ARBA" id="ARBA00022475"/>
    </source>
</evidence>
<dbReference type="GO" id="GO:0005886">
    <property type="term" value="C:plasma membrane"/>
    <property type="evidence" value="ECO:0007669"/>
    <property type="project" value="UniProtKB-SubCell"/>
</dbReference>
<feature type="transmembrane region" description="Helical" evidence="8">
    <location>
        <begin position="29"/>
        <end position="44"/>
    </location>
</feature>
<name>A0A1I1I5D7_9CLOT</name>
<feature type="transmembrane region" description="Helical" evidence="8">
    <location>
        <begin position="74"/>
        <end position="91"/>
    </location>
</feature>
<evidence type="ECO:0000313" key="10">
    <source>
        <dbReference type="Proteomes" id="UP000199263"/>
    </source>
</evidence>
<protein>
    <submittedName>
        <fullName evidence="9">Rod shape-determining protein MreD</fullName>
    </submittedName>
</protein>